<feature type="transmembrane region" description="Helical" evidence="1">
    <location>
        <begin position="5"/>
        <end position="25"/>
    </location>
</feature>
<evidence type="ECO:0008006" key="4">
    <source>
        <dbReference type="Google" id="ProtNLM"/>
    </source>
</evidence>
<reference evidence="3" key="2">
    <citation type="journal article" date="2010" name="Stand. Genomic Sci.">
        <title>Complete genome sequence of Thermosphaera aggregans type strain (M11TLT).</title>
        <authorList>
            <person name="Spring S."/>
            <person name="Rachel R."/>
            <person name="Lapidus A."/>
            <person name="Davenport K."/>
            <person name="Tice H."/>
            <person name="Copeland A."/>
            <person name="Cheng J.-F."/>
            <person name="Lucas S."/>
            <person name="Chen F."/>
            <person name="Nolan M."/>
            <person name="Bruce D."/>
            <person name="Goodwin L."/>
            <person name="Pitluck S."/>
            <person name="Ivanova N."/>
            <person name="Mavromatis K."/>
            <person name="Ovchinnikova G."/>
            <person name="Pati A."/>
            <person name="Chen A."/>
            <person name="Palaniappan K."/>
            <person name="Land M."/>
            <person name="Hauser L."/>
            <person name="Chang Y.-J."/>
            <person name="Jeffries C.C."/>
            <person name="Brettin T."/>
            <person name="Detter J.C."/>
            <person name="Tapia R."/>
            <person name="Han C."/>
            <person name="Heimerl T."/>
            <person name="Weikl F."/>
            <person name="Brambilla E."/>
            <person name="Goker M."/>
            <person name="Bristow J."/>
            <person name="Eisen J.A."/>
            <person name="Markowitz V."/>
            <person name="Hugenholtz P."/>
            <person name="Kyrpides N.C."/>
            <person name="Klenk H.-P."/>
        </authorList>
    </citation>
    <scope>NUCLEOTIDE SEQUENCE [LARGE SCALE GENOMIC DNA]</scope>
    <source>
        <strain evidence="3">DSM 11486 / M11TL</strain>
    </source>
</reference>
<feature type="transmembrane region" description="Helical" evidence="1">
    <location>
        <begin position="304"/>
        <end position="322"/>
    </location>
</feature>
<feature type="transmembrane region" description="Helical" evidence="1">
    <location>
        <begin position="165"/>
        <end position="182"/>
    </location>
</feature>
<feature type="transmembrane region" description="Helical" evidence="1">
    <location>
        <begin position="108"/>
        <end position="137"/>
    </location>
</feature>
<evidence type="ECO:0000256" key="1">
    <source>
        <dbReference type="SAM" id="Phobius"/>
    </source>
</evidence>
<keyword evidence="1" id="KW-1133">Transmembrane helix</keyword>
<feature type="transmembrane region" description="Helical" evidence="1">
    <location>
        <begin position="37"/>
        <end position="54"/>
    </location>
</feature>
<feature type="transmembrane region" description="Helical" evidence="1">
    <location>
        <begin position="489"/>
        <end position="509"/>
    </location>
</feature>
<gene>
    <name evidence="2" type="ordered locus">Tagg_0583</name>
</gene>
<proteinExistence type="predicted"/>
<feature type="transmembrane region" description="Helical" evidence="1">
    <location>
        <begin position="462"/>
        <end position="482"/>
    </location>
</feature>
<feature type="transmembrane region" description="Helical" evidence="1">
    <location>
        <begin position="436"/>
        <end position="456"/>
    </location>
</feature>
<dbReference type="Proteomes" id="UP000002376">
    <property type="component" value="Chromosome"/>
</dbReference>
<dbReference type="EMBL" id="CP001939">
    <property type="protein sequence ID" value="ADG90856.1"/>
    <property type="molecule type" value="Genomic_DNA"/>
</dbReference>
<protein>
    <recommendedName>
        <fullName evidence="4">Glycosyltransferase RgtA/B/C/D-like domain-containing protein</fullName>
    </recommendedName>
</protein>
<keyword evidence="1" id="KW-0812">Transmembrane</keyword>
<feature type="transmembrane region" description="Helical" evidence="1">
    <location>
        <begin position="66"/>
        <end position="88"/>
    </location>
</feature>
<name>D5U156_THEAM</name>
<organism evidence="2 3">
    <name type="scientific">Thermosphaera aggregans (strain DSM 11486 / M11TL)</name>
    <dbReference type="NCBI Taxonomy" id="633148"/>
    <lineage>
        <taxon>Archaea</taxon>
        <taxon>Thermoproteota</taxon>
        <taxon>Thermoprotei</taxon>
        <taxon>Desulfurococcales</taxon>
        <taxon>Desulfurococcaceae</taxon>
        <taxon>Thermosphaera</taxon>
    </lineage>
</organism>
<dbReference type="eggNOG" id="arCOG07752">
    <property type="taxonomic scope" value="Archaea"/>
</dbReference>
<dbReference type="AlphaFoldDB" id="D5U156"/>
<feature type="transmembrane region" description="Helical" evidence="1">
    <location>
        <begin position="275"/>
        <end position="292"/>
    </location>
</feature>
<reference key="3">
    <citation type="submission" date="2010-02" db="EMBL/GenBank/DDBJ databases">
        <title>Complete genome sequence of Thermosphaera aggregans type strain (M11TL).</title>
        <authorList>
            <consortium name="US DOE Joint Genome Institute (JGI-PGF)"/>
            <person name="Spring S."/>
            <person name="Lapidus A."/>
            <person name="Munk C."/>
            <person name="Schroeder M."/>
            <person name="Glavina Del Rio T."/>
            <person name="Tice H."/>
            <person name="Copeland A."/>
            <person name="Cheng J.-F."/>
            <person name="Lucas S."/>
            <person name="Chen F."/>
            <person name="Nolan M."/>
            <person name="Bruce D."/>
            <person name="Goodwin L."/>
            <person name="Pitluck S."/>
            <person name="Ivanova N."/>
            <person name="Mavromatis K."/>
            <person name="Ovchinnikova G."/>
            <person name="Pati A."/>
            <person name="Chen A."/>
            <person name="Palaniappan K."/>
            <person name="Land M."/>
            <person name="Hauser L."/>
            <person name="Chang Y.-J."/>
            <person name="Jeffries C.C."/>
            <person name="Brettin T."/>
            <person name="Detter J.C."/>
            <person name="Tapia R."/>
            <person name="Han C."/>
            <person name="Chain P."/>
            <person name="Heimerl T."/>
            <person name="Weik F."/>
            <person name="Goker M."/>
            <person name="Rachel R."/>
            <person name="Bristow J."/>
            <person name="Eisen J.A."/>
            <person name="Markowitz V."/>
            <person name="Hugenholtz P."/>
            <person name="Kyrpides N.C."/>
            <person name="Klenk H.-P."/>
        </authorList>
    </citation>
    <scope>NUCLEOTIDE SEQUENCE</scope>
    <source>
        <strain>DSM 11486</strain>
    </source>
</reference>
<dbReference type="HOGENOM" id="CLU_423690_0_0_2"/>
<feature type="transmembrane region" description="Helical" evidence="1">
    <location>
        <begin position="410"/>
        <end position="429"/>
    </location>
</feature>
<feature type="transmembrane region" description="Helical" evidence="1">
    <location>
        <begin position="252"/>
        <end position="269"/>
    </location>
</feature>
<evidence type="ECO:0000313" key="2">
    <source>
        <dbReference type="EMBL" id="ADG90856.1"/>
    </source>
</evidence>
<evidence type="ECO:0000313" key="3">
    <source>
        <dbReference type="Proteomes" id="UP000002376"/>
    </source>
</evidence>
<feature type="transmembrane region" description="Helical" evidence="1">
    <location>
        <begin position="328"/>
        <end position="354"/>
    </location>
</feature>
<dbReference type="STRING" id="633148.Tagg_0583"/>
<reference evidence="2 3" key="1">
    <citation type="journal article" date="2010" name="Stand. Genomic Sci.">
        <title>Complete genome sequence of Thermosphaera aggregans type strain (M11TL).</title>
        <authorList>
            <person name="Spring S."/>
            <person name="Rachel R."/>
            <person name="Lapidus A."/>
            <person name="Davenport K."/>
            <person name="Tice H."/>
            <person name="Copeland A."/>
            <person name="Cheng J.F."/>
            <person name="Lucas S."/>
            <person name="Chen F."/>
            <person name="Nolan M."/>
            <person name="Bruce D."/>
            <person name="Goodwin L."/>
            <person name="Pitluck S."/>
            <person name="Ivanova N."/>
            <person name="Mavromatis K."/>
            <person name="Ovchinnikova G."/>
            <person name="Pati A."/>
            <person name="Chen A."/>
            <person name="Palaniappan K."/>
            <person name="Land M."/>
            <person name="Hauser L."/>
            <person name="Chang Y.J."/>
            <person name="Jeffries C.C."/>
            <person name="Brettin T."/>
            <person name="Detter J.C."/>
            <person name="Tapia R."/>
            <person name="Han C."/>
            <person name="Heimerl T."/>
            <person name="Weikl F."/>
            <person name="Brambilla E."/>
            <person name="Goker M."/>
            <person name="Bristow J."/>
            <person name="Eisen J.A."/>
            <person name="Markowitz V."/>
            <person name="Hugenholtz P."/>
            <person name="Kyrpides N.C."/>
            <person name="Klenk H.P."/>
        </authorList>
    </citation>
    <scope>NUCLEOTIDE SEQUENCE [LARGE SCALE GENOMIC DNA]</scope>
    <source>
        <strain evidence="3">DSM 11486 / M11TL</strain>
    </source>
</reference>
<sequence length="652" mass="72722">MHSGLLNVLLSVLSLALITTGLLRYNPLLTRRVTYDYFVWASTILSLTSVYGELRRLRDKPLYSTIMPLVVGGVFVVVGRLVSIIYNYTFVLGYFNGLIGSMYTLEGFMWSILVLAGSFMVGVTNVLHAVLGGVVFVKPKPCLIDAYNGLMFIAQYVARVFEKHVVLVALAVWLVAFTYRFIPELHYWPWLIGWDTPEYVAHLMDYVERLNPFTSYYWMGGLRNTPPLLVLLLSPFTLIIDAWTIFKVYPSVAYGLLAALSSLIAVRVYERSWRVGLLAGLFTTLYILNLRISWDYQRQLLGSVVMLATIILLEEWGVVHGFKQSITAFLMLAACGLSHEVTGLVGFTLSLVLMYHGLKKGSRHSVFTGLTGAVVNALLETWYWRKPYSFIEAVGVLPPGLTVSFEHSQVVSYLVAGYGVTLPLVLIALANHGKPYIASTVTVLLLAGLSPLIAPYSSVATWYRFLIGAAPLASTLSIIGLADSVRNKWVTLLYLVIASLPGLALAYGYNWSFDYTSALREFPILFTPAPVPVDDKLLETLSFFKNNDFTGSTVIVAHPDYARYVHLAIRNPDPSRLIWVNYATNETICRIAESTGAKEIVLVAAKTPDTNTTMYKCLLDIKPVDEEHPWILVARVKENIETNTTIRETLSN</sequence>
<accession>D5U156</accession>
<keyword evidence="1" id="KW-0472">Membrane</keyword>
<dbReference type="KEGG" id="tag:Tagg_0583"/>
<keyword evidence="3" id="KW-1185">Reference proteome</keyword>